<feature type="region of interest" description="Disordered" evidence="1">
    <location>
        <begin position="60"/>
        <end position="144"/>
    </location>
</feature>
<gene>
    <name evidence="2" type="ordered locus">Mpal_1866</name>
</gene>
<organism evidence="2 3">
    <name type="scientific">Methanosphaerula palustris (strain ATCC BAA-1556 / DSM 19958 / E1-9c)</name>
    <dbReference type="NCBI Taxonomy" id="521011"/>
    <lineage>
        <taxon>Archaea</taxon>
        <taxon>Methanobacteriati</taxon>
        <taxon>Methanobacteriota</taxon>
        <taxon>Stenosarchaea group</taxon>
        <taxon>Methanomicrobia</taxon>
        <taxon>Methanomicrobiales</taxon>
        <taxon>Methanoregulaceae</taxon>
        <taxon>Methanosphaerula</taxon>
    </lineage>
</organism>
<evidence type="ECO:0000313" key="3">
    <source>
        <dbReference type="Proteomes" id="UP000002457"/>
    </source>
</evidence>
<dbReference type="EMBL" id="CP001338">
    <property type="protein sequence ID" value="ACL17171.1"/>
    <property type="molecule type" value="Genomic_DNA"/>
</dbReference>
<evidence type="ECO:0000313" key="2">
    <source>
        <dbReference type="EMBL" id="ACL17171.1"/>
    </source>
</evidence>
<dbReference type="HOGENOM" id="CLU_081492_0_0_2"/>
<dbReference type="STRING" id="521011.Mpal_1866"/>
<dbReference type="eggNOG" id="arCOG02396">
    <property type="taxonomic scope" value="Archaea"/>
</dbReference>
<keyword evidence="3" id="KW-1185">Reference proteome</keyword>
<dbReference type="OrthoDB" id="142358at2157"/>
<proteinExistence type="predicted"/>
<feature type="compositionally biased region" description="Basic and acidic residues" evidence="1">
    <location>
        <begin position="72"/>
        <end position="106"/>
    </location>
</feature>
<feature type="region of interest" description="Disordered" evidence="1">
    <location>
        <begin position="162"/>
        <end position="185"/>
    </location>
</feature>
<dbReference type="GeneID" id="7272683"/>
<dbReference type="AlphaFoldDB" id="B8GKM5"/>
<feature type="compositionally biased region" description="Low complexity" evidence="1">
    <location>
        <begin position="162"/>
        <end position="173"/>
    </location>
</feature>
<sequence>MVVNQAQVDQILTAASEDDPEVKLQSLEREVDLIKTSIKRLLIDIRERMNDIDNPFTLVGGTANSQDNSQNLKEEANDAHESALDARESALKARESTLDSSSEKTKERKGRRKRDDEDEEDEEDDFEEERPTRSRRKEKKGEFSAADERLLAALRSQLAQESAAAPPLQLPAMPAVPPIPDSSSLPEKLRLQKAYRLFKWTNRSVKKYGHDRLESMLQSYRSMGYISQESCAEVIEIARLMPAVLGEVHEIDPGEYVAELYVLNRILSPNDITLDRDMIEVLMEQRQGLASDEPGARDRIKGDEWVNLLDRI</sequence>
<accession>B8GKM5</accession>
<name>B8GKM5_METPE</name>
<dbReference type="KEGG" id="mpl:Mpal_1866"/>
<feature type="compositionally biased region" description="Polar residues" evidence="1">
    <location>
        <begin position="62"/>
        <end position="71"/>
    </location>
</feature>
<feature type="compositionally biased region" description="Acidic residues" evidence="1">
    <location>
        <begin position="116"/>
        <end position="128"/>
    </location>
</feature>
<dbReference type="RefSeq" id="WP_012618490.1">
    <property type="nucleotide sequence ID" value="NC_011832.1"/>
</dbReference>
<reference evidence="2 3" key="1">
    <citation type="journal article" date="2015" name="Genome Announc.">
        <title>Complete Genome Sequence of Methanosphaerula palustris E1-9CT, a Hydrogenotrophic Methanogen Isolated from a Minerotrophic Fen Peatland.</title>
        <authorList>
            <person name="Cadillo-Quiroz H."/>
            <person name="Browne P."/>
            <person name="Kyrpides N."/>
            <person name="Woyke T."/>
            <person name="Goodwin L."/>
            <person name="Detter C."/>
            <person name="Yavitt J.B."/>
            <person name="Zinder S.H."/>
        </authorList>
    </citation>
    <scope>NUCLEOTIDE SEQUENCE [LARGE SCALE GENOMIC DNA]</scope>
    <source>
        <strain evidence="3">ATCC BAA-1556 / DSM 19958 / E1-9c</strain>
    </source>
</reference>
<evidence type="ECO:0000256" key="1">
    <source>
        <dbReference type="SAM" id="MobiDB-lite"/>
    </source>
</evidence>
<dbReference type="Proteomes" id="UP000002457">
    <property type="component" value="Chromosome"/>
</dbReference>
<evidence type="ECO:0008006" key="4">
    <source>
        <dbReference type="Google" id="ProtNLM"/>
    </source>
</evidence>
<protein>
    <recommendedName>
        <fullName evidence="4">Archaeal flagella protein FlaD/E domain-containing protein</fullName>
    </recommendedName>
</protein>